<dbReference type="AlphaFoldDB" id="A0A6A3CUP8"/>
<organism evidence="2 3">
    <name type="scientific">Hibiscus syriacus</name>
    <name type="common">Rose of Sharon</name>
    <dbReference type="NCBI Taxonomy" id="106335"/>
    <lineage>
        <taxon>Eukaryota</taxon>
        <taxon>Viridiplantae</taxon>
        <taxon>Streptophyta</taxon>
        <taxon>Embryophyta</taxon>
        <taxon>Tracheophyta</taxon>
        <taxon>Spermatophyta</taxon>
        <taxon>Magnoliopsida</taxon>
        <taxon>eudicotyledons</taxon>
        <taxon>Gunneridae</taxon>
        <taxon>Pentapetalae</taxon>
        <taxon>rosids</taxon>
        <taxon>malvids</taxon>
        <taxon>Malvales</taxon>
        <taxon>Malvaceae</taxon>
        <taxon>Malvoideae</taxon>
        <taxon>Hibiscus</taxon>
    </lineage>
</organism>
<gene>
    <name evidence="2" type="ORF">F3Y22_tig00002237pilonHSYRG00986</name>
</gene>
<dbReference type="GO" id="GO:0003676">
    <property type="term" value="F:nucleic acid binding"/>
    <property type="evidence" value="ECO:0007669"/>
    <property type="project" value="InterPro"/>
</dbReference>
<dbReference type="InterPro" id="IPR053151">
    <property type="entry name" value="RNase_H-like"/>
</dbReference>
<proteinExistence type="predicted"/>
<evidence type="ECO:0000313" key="3">
    <source>
        <dbReference type="Proteomes" id="UP000436088"/>
    </source>
</evidence>
<reference evidence="2" key="1">
    <citation type="submission" date="2019-09" db="EMBL/GenBank/DDBJ databases">
        <title>Draft genome information of white flower Hibiscus syriacus.</title>
        <authorList>
            <person name="Kim Y.-M."/>
        </authorList>
    </citation>
    <scope>NUCLEOTIDE SEQUENCE [LARGE SCALE GENOMIC DNA]</scope>
    <source>
        <strain evidence="2">YM2019G1</strain>
    </source>
</reference>
<keyword evidence="3" id="KW-1185">Reference proteome</keyword>
<feature type="domain" description="RNase H type-1" evidence="1">
    <location>
        <begin position="323"/>
        <end position="377"/>
    </location>
</feature>
<dbReference type="InterPro" id="IPR002156">
    <property type="entry name" value="RNaseH_domain"/>
</dbReference>
<dbReference type="Proteomes" id="UP000436088">
    <property type="component" value="Unassembled WGS sequence"/>
</dbReference>
<evidence type="ECO:0000313" key="2">
    <source>
        <dbReference type="EMBL" id="KAE8732237.1"/>
    </source>
</evidence>
<protein>
    <recommendedName>
        <fullName evidence="1">RNase H type-1 domain-containing protein</fullName>
    </recommendedName>
</protein>
<name>A0A6A3CUP8_HIBSY</name>
<dbReference type="InterPro" id="IPR012337">
    <property type="entry name" value="RNaseH-like_sf"/>
</dbReference>
<accession>A0A6A3CUP8</accession>
<comment type="caution">
    <text evidence="2">The sequence shown here is derived from an EMBL/GenBank/DDBJ whole genome shotgun (WGS) entry which is preliminary data.</text>
</comment>
<dbReference type="PANTHER" id="PTHR47723:SF13">
    <property type="entry name" value="PUTATIVE-RELATED"/>
    <property type="match status" value="1"/>
</dbReference>
<dbReference type="CDD" id="cd06222">
    <property type="entry name" value="RNase_H_like"/>
    <property type="match status" value="1"/>
</dbReference>
<evidence type="ECO:0000259" key="1">
    <source>
        <dbReference type="Pfam" id="PF13456"/>
    </source>
</evidence>
<dbReference type="PANTHER" id="PTHR47723">
    <property type="entry name" value="OS05G0353850 PROTEIN"/>
    <property type="match status" value="1"/>
</dbReference>
<dbReference type="GO" id="GO:0004523">
    <property type="term" value="F:RNA-DNA hybrid ribonuclease activity"/>
    <property type="evidence" value="ECO:0007669"/>
    <property type="project" value="InterPro"/>
</dbReference>
<dbReference type="InterPro" id="IPR044730">
    <property type="entry name" value="RNase_H-like_dom_plant"/>
</dbReference>
<dbReference type="SUPFAM" id="SSF53098">
    <property type="entry name" value="Ribonuclease H-like"/>
    <property type="match status" value="1"/>
</dbReference>
<sequence>MQFIPCVSPKEVRDGWPSRLILRRPLFDYAWISSRKLLLKQASLQTCLVSLCTLLPRHLFKSNGMTLTESSKPERVIRQGDPLSPYLFVLAMELQHGRIRQADYDFILEKIRGLLHGWATRTLSIAGRITLANGLGIRRFYEQNQALLMKICFTMRSLSNMWHLFRSNMAWSIENGSLIQVWDYIWIPNLGPLREYKRDLVSVLQHCNLIDLVGPNGEWNVPLISSLLGNNVVNHIVGFLPPQTSTGDNVFIWKWGPRNFFVTSAYEAITSSSWIAARWTPHFTLIYLGQGISLRLLLQNHHESKLTPAHSMGKAPPVWICINCDGAVSKTIGFSITGGVMRNSDRRWILGYTRFTGHCTPLQAELWGIATGLNLVWCCRRIGNFHKLMDLFEMSCMQKDW</sequence>
<dbReference type="Pfam" id="PF13456">
    <property type="entry name" value="RVT_3"/>
    <property type="match status" value="1"/>
</dbReference>
<dbReference type="EMBL" id="VEPZ02000167">
    <property type="protein sequence ID" value="KAE8732237.1"/>
    <property type="molecule type" value="Genomic_DNA"/>
</dbReference>